<dbReference type="PANTHER" id="PTHR43622:SF7">
    <property type="entry name" value="3-DEHYDROQUINATE SYNTHASE, CHLOROPLASTIC"/>
    <property type="match status" value="1"/>
</dbReference>
<evidence type="ECO:0000259" key="9">
    <source>
        <dbReference type="Pfam" id="PF01761"/>
    </source>
</evidence>
<evidence type="ECO:0000256" key="6">
    <source>
        <dbReference type="ARBA" id="ARBA00023141"/>
    </source>
</evidence>
<comment type="cofactor">
    <cofactor evidence="2">
        <name>Co(2+)</name>
        <dbReference type="ChEBI" id="CHEBI:48828"/>
    </cofactor>
</comment>
<evidence type="ECO:0000313" key="11">
    <source>
        <dbReference type="EMBL" id="HIW88016.1"/>
    </source>
</evidence>
<accession>A0A9D1RK15</accession>
<keyword evidence="3" id="KW-0028">Amino-acid biosynthesis</keyword>
<dbReference type="GO" id="GO:0009073">
    <property type="term" value="P:aromatic amino acid family biosynthetic process"/>
    <property type="evidence" value="ECO:0007669"/>
    <property type="project" value="UniProtKB-KW"/>
</dbReference>
<dbReference type="InterPro" id="IPR030960">
    <property type="entry name" value="DHQS/DOIS_N"/>
</dbReference>
<evidence type="ECO:0000256" key="3">
    <source>
        <dbReference type="ARBA" id="ARBA00022605"/>
    </source>
</evidence>
<protein>
    <submittedName>
        <fullName evidence="11">3-dehydroquinate synthase</fullName>
    </submittedName>
</protein>
<dbReference type="PANTHER" id="PTHR43622">
    <property type="entry name" value="3-DEHYDROQUINATE SYNTHASE"/>
    <property type="match status" value="1"/>
</dbReference>
<reference evidence="11" key="2">
    <citation type="submission" date="2021-04" db="EMBL/GenBank/DDBJ databases">
        <authorList>
            <person name="Gilroy R."/>
        </authorList>
    </citation>
    <scope>NUCLEOTIDE SEQUENCE</scope>
    <source>
        <strain evidence="11">Gambia16-930</strain>
    </source>
</reference>
<dbReference type="GO" id="GO:0046872">
    <property type="term" value="F:metal ion binding"/>
    <property type="evidence" value="ECO:0007669"/>
    <property type="project" value="UniProtKB-KW"/>
</dbReference>
<name>A0A9D1RK15_9BACT</name>
<gene>
    <name evidence="11" type="ORF">IAC47_07085</name>
</gene>
<evidence type="ECO:0000256" key="8">
    <source>
        <dbReference type="ARBA" id="ARBA00023285"/>
    </source>
</evidence>
<evidence type="ECO:0000313" key="12">
    <source>
        <dbReference type="Proteomes" id="UP000824267"/>
    </source>
</evidence>
<dbReference type="Pfam" id="PF24621">
    <property type="entry name" value="DHQS_C"/>
    <property type="match status" value="1"/>
</dbReference>
<proteinExistence type="predicted"/>
<dbReference type="CDD" id="cd08195">
    <property type="entry name" value="DHQS"/>
    <property type="match status" value="1"/>
</dbReference>
<dbReference type="InterPro" id="IPR050071">
    <property type="entry name" value="Dehydroquinate_synthase"/>
</dbReference>
<reference evidence="11" key="1">
    <citation type="journal article" date="2021" name="PeerJ">
        <title>Extensive microbial diversity within the chicken gut microbiome revealed by metagenomics and culture.</title>
        <authorList>
            <person name="Gilroy R."/>
            <person name="Ravi A."/>
            <person name="Getino M."/>
            <person name="Pursley I."/>
            <person name="Horton D.L."/>
            <person name="Alikhan N.F."/>
            <person name="Baker D."/>
            <person name="Gharbi K."/>
            <person name="Hall N."/>
            <person name="Watson M."/>
            <person name="Adriaenssens E.M."/>
            <person name="Foster-Nyarko E."/>
            <person name="Jarju S."/>
            <person name="Secka A."/>
            <person name="Antonio M."/>
            <person name="Oren A."/>
            <person name="Chaudhuri R.R."/>
            <person name="La Ragione R."/>
            <person name="Hildebrand F."/>
            <person name="Pallen M.J."/>
        </authorList>
    </citation>
    <scope>NUCLEOTIDE SEQUENCE</scope>
    <source>
        <strain evidence="11">Gambia16-930</strain>
    </source>
</reference>
<dbReference type="SUPFAM" id="SSF56796">
    <property type="entry name" value="Dehydroquinate synthase-like"/>
    <property type="match status" value="1"/>
</dbReference>
<evidence type="ECO:0000256" key="1">
    <source>
        <dbReference type="ARBA" id="ARBA00001911"/>
    </source>
</evidence>
<dbReference type="Gene3D" id="3.40.50.1970">
    <property type="match status" value="1"/>
</dbReference>
<keyword evidence="5" id="KW-0520">NAD</keyword>
<dbReference type="InterPro" id="IPR056179">
    <property type="entry name" value="DHQS_C"/>
</dbReference>
<dbReference type="AlphaFoldDB" id="A0A9D1RK15"/>
<comment type="cofactor">
    <cofactor evidence="1">
        <name>NAD(+)</name>
        <dbReference type="ChEBI" id="CHEBI:57540"/>
    </cofactor>
</comment>
<sequence length="340" mass="38159">MERILTLKGLNNALRKKPNAKKAIVVDSNTYNYCLSVLLSKVDALHEAMILEIGVGEKNKTIDTYMSIVKELAKEGFDRHSQLVALGGGVVTDIVGFVGSSYKRGIDTYMIPTTTLAMVDASIGGKNALNIGETKNQIGFVRFPKIVCIDTSFLETLPARQKQNGAVEMMKTALIADRALFYEMIEHSPVEIGENESFIRQCMKIKRDIVRLDPFDLSMRQKLNFGHTIGHAIESISIKQGIDMLHGEAVAIGMLYAIELSKDMPVDQKNIVKKYITEHFDTALDKYDMNELTNYMNADKKNSCGKYNFVLLKEIGESIYGQEVSKEQLKRILNFKNQEV</sequence>
<dbReference type="EMBL" id="DXGG01000222">
    <property type="protein sequence ID" value="HIW88016.1"/>
    <property type="molecule type" value="Genomic_DNA"/>
</dbReference>
<organism evidence="11 12">
    <name type="scientific">Candidatus Onthomorpha intestinigallinarum</name>
    <dbReference type="NCBI Taxonomy" id="2840880"/>
    <lineage>
        <taxon>Bacteria</taxon>
        <taxon>Pseudomonadati</taxon>
        <taxon>Bacteroidota</taxon>
        <taxon>Bacteroidia</taxon>
        <taxon>Bacteroidales</taxon>
        <taxon>Candidatus Onthomorpha</taxon>
    </lineage>
</organism>
<dbReference type="Gene3D" id="1.20.1090.10">
    <property type="entry name" value="Dehydroquinate synthase-like - alpha domain"/>
    <property type="match status" value="1"/>
</dbReference>
<feature type="domain" description="3-dehydroquinate synthase N-terminal" evidence="9">
    <location>
        <begin position="52"/>
        <end position="162"/>
    </location>
</feature>
<keyword evidence="8" id="KW-0170">Cobalt</keyword>
<evidence type="ECO:0000256" key="5">
    <source>
        <dbReference type="ARBA" id="ARBA00023027"/>
    </source>
</evidence>
<evidence type="ECO:0000256" key="4">
    <source>
        <dbReference type="ARBA" id="ARBA00022723"/>
    </source>
</evidence>
<dbReference type="GO" id="GO:0003856">
    <property type="term" value="F:3-dehydroquinate synthase activity"/>
    <property type="evidence" value="ECO:0007669"/>
    <property type="project" value="TreeGrafter"/>
</dbReference>
<dbReference type="GO" id="GO:0008652">
    <property type="term" value="P:amino acid biosynthetic process"/>
    <property type="evidence" value="ECO:0007669"/>
    <property type="project" value="UniProtKB-KW"/>
</dbReference>
<evidence type="ECO:0000256" key="2">
    <source>
        <dbReference type="ARBA" id="ARBA00001941"/>
    </source>
</evidence>
<evidence type="ECO:0000259" key="10">
    <source>
        <dbReference type="Pfam" id="PF24621"/>
    </source>
</evidence>
<keyword evidence="4" id="KW-0479">Metal-binding</keyword>
<dbReference type="Pfam" id="PF01761">
    <property type="entry name" value="DHQ_synthase"/>
    <property type="match status" value="1"/>
</dbReference>
<keyword evidence="7" id="KW-0456">Lyase</keyword>
<keyword evidence="6" id="KW-0057">Aromatic amino acid biosynthesis</keyword>
<feature type="domain" description="3-dehydroquinate synthase C-terminal" evidence="10">
    <location>
        <begin position="165"/>
        <end position="302"/>
    </location>
</feature>
<dbReference type="Proteomes" id="UP000824267">
    <property type="component" value="Unassembled WGS sequence"/>
</dbReference>
<dbReference type="PIRSF" id="PIRSF001455">
    <property type="entry name" value="DHQ_synth"/>
    <property type="match status" value="1"/>
</dbReference>
<evidence type="ECO:0000256" key="7">
    <source>
        <dbReference type="ARBA" id="ARBA00023239"/>
    </source>
</evidence>
<dbReference type="InterPro" id="IPR030963">
    <property type="entry name" value="DHQ_synth_fam"/>
</dbReference>
<comment type="caution">
    <text evidence="11">The sequence shown here is derived from an EMBL/GenBank/DDBJ whole genome shotgun (WGS) entry which is preliminary data.</text>
</comment>